<name>A0A5J5AQV8_9ASTE</name>
<dbReference type="PANTHER" id="PTHR33786:SF2">
    <property type="entry name" value="UBIQUITIN CARBOXYL-TERMINAL HYDROLASE"/>
    <property type="match status" value="1"/>
</dbReference>
<feature type="signal peptide" evidence="1">
    <location>
        <begin position="1"/>
        <end position="27"/>
    </location>
</feature>
<accession>A0A5J5AQV8</accession>
<dbReference type="Proteomes" id="UP000325577">
    <property type="component" value="Linkage Group LG18"/>
</dbReference>
<reference evidence="2 3" key="1">
    <citation type="submission" date="2019-09" db="EMBL/GenBank/DDBJ databases">
        <title>A chromosome-level genome assembly of the Chinese tupelo Nyssa sinensis.</title>
        <authorList>
            <person name="Yang X."/>
            <person name="Kang M."/>
            <person name="Yang Y."/>
            <person name="Xiong H."/>
            <person name="Wang M."/>
            <person name="Zhang Z."/>
            <person name="Wang Z."/>
            <person name="Wu H."/>
            <person name="Ma T."/>
            <person name="Liu J."/>
            <person name="Xi Z."/>
        </authorList>
    </citation>
    <scope>NUCLEOTIDE SEQUENCE [LARGE SCALE GENOMIC DNA]</scope>
    <source>
        <strain evidence="2">J267</strain>
        <tissue evidence="2">Leaf</tissue>
    </source>
</reference>
<dbReference type="PANTHER" id="PTHR33786">
    <property type="entry name" value="UBIQUITIN CARBOXYL-TERMINAL HYDROLASE"/>
    <property type="match status" value="1"/>
</dbReference>
<organism evidence="2 3">
    <name type="scientific">Nyssa sinensis</name>
    <dbReference type="NCBI Taxonomy" id="561372"/>
    <lineage>
        <taxon>Eukaryota</taxon>
        <taxon>Viridiplantae</taxon>
        <taxon>Streptophyta</taxon>
        <taxon>Embryophyta</taxon>
        <taxon>Tracheophyta</taxon>
        <taxon>Spermatophyta</taxon>
        <taxon>Magnoliopsida</taxon>
        <taxon>eudicotyledons</taxon>
        <taxon>Gunneridae</taxon>
        <taxon>Pentapetalae</taxon>
        <taxon>asterids</taxon>
        <taxon>Cornales</taxon>
        <taxon>Nyssaceae</taxon>
        <taxon>Nyssa</taxon>
    </lineage>
</organism>
<dbReference type="OrthoDB" id="1871192at2759"/>
<evidence type="ECO:0000256" key="1">
    <source>
        <dbReference type="SAM" id="SignalP"/>
    </source>
</evidence>
<keyword evidence="1" id="KW-0732">Signal</keyword>
<dbReference type="EMBL" id="CM018041">
    <property type="protein sequence ID" value="KAA8533423.1"/>
    <property type="molecule type" value="Genomic_DNA"/>
</dbReference>
<keyword evidence="3" id="KW-1185">Reference proteome</keyword>
<evidence type="ECO:0008006" key="4">
    <source>
        <dbReference type="Google" id="ProtNLM"/>
    </source>
</evidence>
<protein>
    <recommendedName>
        <fullName evidence="4">Epidermal patterning factor-like protein</fullName>
    </recommendedName>
</protein>
<proteinExistence type="predicted"/>
<dbReference type="AlphaFoldDB" id="A0A5J5AQV8"/>
<evidence type="ECO:0000313" key="2">
    <source>
        <dbReference type="EMBL" id="KAA8533423.1"/>
    </source>
</evidence>
<feature type="chain" id="PRO_5023943590" description="Epidermal patterning factor-like protein" evidence="1">
    <location>
        <begin position="28"/>
        <end position="180"/>
    </location>
</feature>
<sequence>MEEKMSACVCGFLFSLFLLLFFTLNEARFNHANELAAVNGTAVAAEMEMTPLMEPGKAEMMVEMNETRRRLGSFQICALCTCCGGAKGCRDKEIYYMRGLSNLVYLPFEQYMPQVLSLTSNQTMEQIFIWKTIKLTSNVRLQLVLASEDTHSKEINFWSSNYSTAWLLENKTEVDSGALS</sequence>
<evidence type="ECO:0000313" key="3">
    <source>
        <dbReference type="Proteomes" id="UP000325577"/>
    </source>
</evidence>
<gene>
    <name evidence="2" type="ORF">F0562_031143</name>
</gene>